<evidence type="ECO:0000256" key="6">
    <source>
        <dbReference type="ARBA" id="ARBA00023014"/>
    </source>
</evidence>
<evidence type="ECO:0000313" key="9">
    <source>
        <dbReference type="EMBL" id="MDD8058715.1"/>
    </source>
</evidence>
<dbReference type="InterPro" id="IPR007197">
    <property type="entry name" value="rSAM"/>
</dbReference>
<keyword evidence="10" id="KW-1185">Reference proteome</keyword>
<protein>
    <submittedName>
        <fullName evidence="9">Radical SAM protein</fullName>
    </submittedName>
</protein>
<feature type="domain" description="4Fe4S-binding SPASM" evidence="8">
    <location>
        <begin position="253"/>
        <end position="307"/>
    </location>
</feature>
<evidence type="ECO:0000256" key="2">
    <source>
        <dbReference type="ARBA" id="ARBA00022485"/>
    </source>
</evidence>
<dbReference type="CDD" id="cd21109">
    <property type="entry name" value="SPASM"/>
    <property type="match status" value="1"/>
</dbReference>
<dbReference type="SFLD" id="SFLDG01067">
    <property type="entry name" value="SPASM/twitch_domain_containing"/>
    <property type="match status" value="1"/>
</dbReference>
<dbReference type="Proteomes" id="UP001213691">
    <property type="component" value="Unassembled WGS sequence"/>
</dbReference>
<dbReference type="Pfam" id="PF04055">
    <property type="entry name" value="Radical_SAM"/>
    <property type="match status" value="1"/>
</dbReference>
<dbReference type="SFLD" id="SFLDG01387">
    <property type="entry name" value="BtrN-like_SPASM_domain_contain"/>
    <property type="match status" value="1"/>
</dbReference>
<comment type="cofactor">
    <cofactor evidence="1">
        <name>[4Fe-4S] cluster</name>
        <dbReference type="ChEBI" id="CHEBI:49883"/>
    </cofactor>
</comment>
<dbReference type="PANTHER" id="PTHR11228">
    <property type="entry name" value="RADICAL SAM DOMAIN PROTEIN"/>
    <property type="match status" value="1"/>
</dbReference>
<name>A0ABT5TJD6_9GAMM</name>
<evidence type="ECO:0000256" key="5">
    <source>
        <dbReference type="ARBA" id="ARBA00023004"/>
    </source>
</evidence>
<evidence type="ECO:0000313" key="10">
    <source>
        <dbReference type="Proteomes" id="UP001213691"/>
    </source>
</evidence>
<keyword evidence="5" id="KW-0408">Iron</keyword>
<dbReference type="EMBL" id="JAQQPZ010000003">
    <property type="protein sequence ID" value="MDD8058715.1"/>
    <property type="molecule type" value="Genomic_DNA"/>
</dbReference>
<evidence type="ECO:0000256" key="1">
    <source>
        <dbReference type="ARBA" id="ARBA00001966"/>
    </source>
</evidence>
<dbReference type="RefSeq" id="WP_238107041.1">
    <property type="nucleotide sequence ID" value="NZ_JAQQPZ010000003.1"/>
</dbReference>
<dbReference type="InterPro" id="IPR058240">
    <property type="entry name" value="rSAM_sf"/>
</dbReference>
<accession>A0ABT5TJD6</accession>
<evidence type="ECO:0000256" key="4">
    <source>
        <dbReference type="ARBA" id="ARBA00022723"/>
    </source>
</evidence>
<dbReference type="SUPFAM" id="SSF102114">
    <property type="entry name" value="Radical SAM enzymes"/>
    <property type="match status" value="1"/>
</dbReference>
<feature type="domain" description="Radical SAM core" evidence="7">
    <location>
        <begin position="24"/>
        <end position="186"/>
    </location>
</feature>
<dbReference type="InterPro" id="IPR013785">
    <property type="entry name" value="Aldolase_TIM"/>
</dbReference>
<dbReference type="PANTHER" id="PTHR11228:SF7">
    <property type="entry name" value="PQQA PEPTIDE CYCLASE"/>
    <property type="match status" value="1"/>
</dbReference>
<proteinExistence type="predicted"/>
<dbReference type="InterPro" id="IPR050377">
    <property type="entry name" value="Radical_SAM_PqqE_MftC-like"/>
</dbReference>
<keyword evidence="4" id="KW-0479">Metal-binding</keyword>
<evidence type="ECO:0000256" key="3">
    <source>
        <dbReference type="ARBA" id="ARBA00022691"/>
    </source>
</evidence>
<keyword evidence="3" id="KW-0949">S-adenosyl-L-methionine</keyword>
<dbReference type="Gene3D" id="3.20.20.70">
    <property type="entry name" value="Aldolase class I"/>
    <property type="match status" value="1"/>
</dbReference>
<comment type="caution">
    <text evidence="9">The sequence shown here is derived from an EMBL/GenBank/DDBJ whole genome shotgun (WGS) entry which is preliminary data.</text>
</comment>
<keyword evidence="2" id="KW-0004">4Fe-4S</keyword>
<reference evidence="9 10" key="1">
    <citation type="submission" date="2023-02" db="EMBL/GenBank/DDBJ databases">
        <title>Genome sequence of Shewanella metallivivens ER-Te-42B-Light, sp. nov., enriched from sulfide tube worms (Riftia pachyptila) isolated from Explorer Ridge in the Pacific Ocean.</title>
        <authorList>
            <person name="Maltman C."/>
            <person name="Kuzyk S.B."/>
            <person name="Kyndt J.A."/>
            <person name="Yurkov V."/>
        </authorList>
    </citation>
    <scope>NUCLEOTIDE SEQUENCE [LARGE SCALE GENOMIC DNA]</scope>
    <source>
        <strain evidence="9 10">ER-Te-42B-Light</strain>
    </source>
</reference>
<gene>
    <name evidence="9" type="ORF">PQR79_06155</name>
</gene>
<keyword evidence="6" id="KW-0411">Iron-sulfur</keyword>
<dbReference type="CDD" id="cd01335">
    <property type="entry name" value="Radical_SAM"/>
    <property type="match status" value="1"/>
</dbReference>
<evidence type="ECO:0000259" key="8">
    <source>
        <dbReference type="Pfam" id="PF13186"/>
    </source>
</evidence>
<dbReference type="Pfam" id="PF13186">
    <property type="entry name" value="SPASM"/>
    <property type="match status" value="1"/>
</dbReference>
<organism evidence="9 10">
    <name type="scientific">Shewanella metallivivens</name>
    <dbReference type="NCBI Taxonomy" id="2872342"/>
    <lineage>
        <taxon>Bacteria</taxon>
        <taxon>Pseudomonadati</taxon>
        <taxon>Pseudomonadota</taxon>
        <taxon>Gammaproteobacteria</taxon>
        <taxon>Alteromonadales</taxon>
        <taxon>Shewanellaceae</taxon>
        <taxon>Shewanella</taxon>
    </lineage>
</organism>
<dbReference type="SFLD" id="SFLDS00029">
    <property type="entry name" value="Radical_SAM"/>
    <property type="match status" value="1"/>
</dbReference>
<sequence>MSEIIKFVTDDYHCFLPLHYVIDIGNICNLQCPFCFTGVRSPGIKRKTMSLNNFKIIFDKIKPFARQIDLYSWGEPFLNKYFLDIVFLCSQKNIHTHIDSTLSSMDMDSDYCEKLVKSGLSSIFISLDGTTQDIYQKYRVGASLDRSLQNIRNLIAAKKKLGKTTPNLAIAFYVHKYNEHQIESAKRLADELNIKVWFKLLACSSDWQSSLHNTSSHYFDIPDWVTQYYPLPHHPQFDDIKFHQNVQNVISACRQPFNSMVINWDGSVTPCTTVTGDQYVIGNMLENELIDVWNNVNYQRSRKFLLNYGAPQNTGSVCQSQSCPLTKKSEFAIPISFLSK</sequence>
<dbReference type="InterPro" id="IPR034391">
    <property type="entry name" value="AdoMet-like_SPASM_containing"/>
</dbReference>
<evidence type="ECO:0000259" key="7">
    <source>
        <dbReference type="Pfam" id="PF04055"/>
    </source>
</evidence>
<dbReference type="InterPro" id="IPR023885">
    <property type="entry name" value="4Fe4S-binding_SPASM_dom"/>
</dbReference>